<protein>
    <recommendedName>
        <fullName evidence="2">Tetratricopeptide repeat protein</fullName>
    </recommendedName>
</protein>
<dbReference type="EMBL" id="UOEJ01000174">
    <property type="protein sequence ID" value="VAW03643.1"/>
    <property type="molecule type" value="Genomic_DNA"/>
</dbReference>
<name>A0A3B0SHK2_9ZZZZ</name>
<sequence>MVVNEYYWENEYKRMNQEFAEVSKSLERDIAASKRLDEKIRQAVRERERKTRLYHMSLSTAFKEGRCMDFLKLLDFETPLMTPESLLQADLYMRGTCYEQDFSKAFALYETALHYIYDDNPKTNAQPKILFEEYYGYTAHIKFRLATLYWRGQGVLQDKKKARELSKEAAIMLAPWYAKTTHRPPDPDLGPTDIWNMSDVDILENITFHGTGPWDMPEPLIQQINWLKKIHRQGGKAYLEIGLHLLNGTGGYKQDPVIAYEWIYIASHFYDYGPAHYPRAMLMRNQEFYEKKKKFPIFSIDFRQSHDDFYVMMRTYNLLQSAARSGDTRADKELLRLHQHAPAYMSQQQDIYFWMFRLFQKNDPDITKEDLLHIQRKLDKFQIEFTEENIKENRFPTYPIMPPKEQE</sequence>
<dbReference type="SMART" id="SM00671">
    <property type="entry name" value="SEL1"/>
    <property type="match status" value="3"/>
</dbReference>
<evidence type="ECO:0008006" key="2">
    <source>
        <dbReference type="Google" id="ProtNLM"/>
    </source>
</evidence>
<dbReference type="SUPFAM" id="SSF81901">
    <property type="entry name" value="HCP-like"/>
    <property type="match status" value="1"/>
</dbReference>
<dbReference type="AlphaFoldDB" id="A0A3B0SHK2"/>
<dbReference type="InterPro" id="IPR006597">
    <property type="entry name" value="Sel1-like"/>
</dbReference>
<proteinExistence type="predicted"/>
<dbReference type="InterPro" id="IPR011990">
    <property type="entry name" value="TPR-like_helical_dom_sf"/>
</dbReference>
<gene>
    <name evidence="1" type="ORF">MNBD_ALPHA01-2092</name>
</gene>
<dbReference type="Pfam" id="PF08238">
    <property type="entry name" value="Sel1"/>
    <property type="match status" value="3"/>
</dbReference>
<reference evidence="1" key="1">
    <citation type="submission" date="2018-06" db="EMBL/GenBank/DDBJ databases">
        <authorList>
            <person name="Zhirakovskaya E."/>
        </authorList>
    </citation>
    <scope>NUCLEOTIDE SEQUENCE</scope>
</reference>
<accession>A0A3B0SHK2</accession>
<organism evidence="1">
    <name type="scientific">hydrothermal vent metagenome</name>
    <dbReference type="NCBI Taxonomy" id="652676"/>
    <lineage>
        <taxon>unclassified sequences</taxon>
        <taxon>metagenomes</taxon>
        <taxon>ecological metagenomes</taxon>
    </lineage>
</organism>
<evidence type="ECO:0000313" key="1">
    <source>
        <dbReference type="EMBL" id="VAW03643.1"/>
    </source>
</evidence>
<dbReference type="Gene3D" id="1.25.40.10">
    <property type="entry name" value="Tetratricopeptide repeat domain"/>
    <property type="match status" value="1"/>
</dbReference>